<sequence length="306" mass="33800">MGSLSQANTGRIHTLAARTLIGRSRRCDLCIPHPSISGEHAIIWWTGDRWQIRDLGSRNGTRVDAVAVAEAPTDLELDSRIELGAHPLPWTVTSLAPPRARAVARVSNRSVEAVDGILALPDDEAAELVIYGNPRTGWTLERGDHARPVEDREQVEVGGTSYVLELPQLLAETTDLSSAAPRLAELGLRFHVSSDEEHVQLVALIGEPPSQRALDLGARSHHYALLTLARARLADAELSSGDRGWVYRDQLQDQLQIDRQQLNMLVFRARKQLAGSGVEDARDLVERRDDTQQLRLGVQRLEILDA</sequence>
<dbReference type="SUPFAM" id="SSF49879">
    <property type="entry name" value="SMAD/FHA domain"/>
    <property type="match status" value="1"/>
</dbReference>
<dbReference type="Gene3D" id="2.60.200.20">
    <property type="match status" value="1"/>
</dbReference>
<dbReference type="PROSITE" id="PS50006">
    <property type="entry name" value="FHA_DOMAIN"/>
    <property type="match status" value="1"/>
</dbReference>
<dbReference type="AlphaFoldDB" id="A0A2S9YML4"/>
<evidence type="ECO:0000313" key="2">
    <source>
        <dbReference type="EMBL" id="PRQ06332.1"/>
    </source>
</evidence>
<evidence type="ECO:0000313" key="3">
    <source>
        <dbReference type="Proteomes" id="UP000238823"/>
    </source>
</evidence>
<reference evidence="2 3" key="1">
    <citation type="submission" date="2018-03" db="EMBL/GenBank/DDBJ databases">
        <title>Draft Genome Sequences of the Obligatory Marine Myxobacteria Enhygromyxa salina SWB007.</title>
        <authorList>
            <person name="Poehlein A."/>
            <person name="Moghaddam J.A."/>
            <person name="Harms H."/>
            <person name="Alanjari M."/>
            <person name="Koenig G.M."/>
            <person name="Daniel R."/>
            <person name="Schaeberle T.F."/>
        </authorList>
    </citation>
    <scope>NUCLEOTIDE SEQUENCE [LARGE SCALE GENOMIC DNA]</scope>
    <source>
        <strain evidence="2 3">SWB007</strain>
    </source>
</reference>
<gene>
    <name evidence="2" type="ORF">ENSA7_40090</name>
</gene>
<name>A0A2S9YML4_9BACT</name>
<dbReference type="InterPro" id="IPR008984">
    <property type="entry name" value="SMAD_FHA_dom_sf"/>
</dbReference>
<dbReference type="EMBL" id="PVNL01000077">
    <property type="protein sequence ID" value="PRQ06332.1"/>
    <property type="molecule type" value="Genomic_DNA"/>
</dbReference>
<dbReference type="Pfam" id="PF00498">
    <property type="entry name" value="FHA"/>
    <property type="match status" value="1"/>
</dbReference>
<comment type="caution">
    <text evidence="2">The sequence shown here is derived from an EMBL/GenBank/DDBJ whole genome shotgun (WGS) entry which is preliminary data.</text>
</comment>
<dbReference type="InterPro" id="IPR050923">
    <property type="entry name" value="Cell_Proc_Reg/RNA_Proc"/>
</dbReference>
<accession>A0A2S9YML4</accession>
<dbReference type="SMART" id="SM00240">
    <property type="entry name" value="FHA"/>
    <property type="match status" value="1"/>
</dbReference>
<dbReference type="Proteomes" id="UP000238823">
    <property type="component" value="Unassembled WGS sequence"/>
</dbReference>
<feature type="domain" description="FHA" evidence="1">
    <location>
        <begin position="19"/>
        <end position="68"/>
    </location>
</feature>
<proteinExistence type="predicted"/>
<dbReference type="PANTHER" id="PTHR23308">
    <property type="entry name" value="NUCLEAR INHIBITOR OF PROTEIN PHOSPHATASE-1"/>
    <property type="match status" value="1"/>
</dbReference>
<dbReference type="RefSeq" id="WP_181233934.1">
    <property type="nucleotide sequence ID" value="NZ_PVNL01000077.1"/>
</dbReference>
<protein>
    <submittedName>
        <fullName evidence="2">FHA domain protein</fullName>
    </submittedName>
</protein>
<dbReference type="CDD" id="cd00060">
    <property type="entry name" value="FHA"/>
    <property type="match status" value="1"/>
</dbReference>
<evidence type="ECO:0000259" key="1">
    <source>
        <dbReference type="PROSITE" id="PS50006"/>
    </source>
</evidence>
<organism evidence="2 3">
    <name type="scientific">Enhygromyxa salina</name>
    <dbReference type="NCBI Taxonomy" id="215803"/>
    <lineage>
        <taxon>Bacteria</taxon>
        <taxon>Pseudomonadati</taxon>
        <taxon>Myxococcota</taxon>
        <taxon>Polyangia</taxon>
        <taxon>Nannocystales</taxon>
        <taxon>Nannocystaceae</taxon>
        <taxon>Enhygromyxa</taxon>
    </lineage>
</organism>
<dbReference type="InterPro" id="IPR000253">
    <property type="entry name" value="FHA_dom"/>
</dbReference>